<organism evidence="1 2">
    <name type="scientific">Brassica carinata</name>
    <name type="common">Ethiopian mustard</name>
    <name type="synonym">Abyssinian cabbage</name>
    <dbReference type="NCBI Taxonomy" id="52824"/>
    <lineage>
        <taxon>Eukaryota</taxon>
        <taxon>Viridiplantae</taxon>
        <taxon>Streptophyta</taxon>
        <taxon>Embryophyta</taxon>
        <taxon>Tracheophyta</taxon>
        <taxon>Spermatophyta</taxon>
        <taxon>Magnoliopsida</taxon>
        <taxon>eudicotyledons</taxon>
        <taxon>Gunneridae</taxon>
        <taxon>Pentapetalae</taxon>
        <taxon>rosids</taxon>
        <taxon>malvids</taxon>
        <taxon>Brassicales</taxon>
        <taxon>Brassicaceae</taxon>
        <taxon>Brassiceae</taxon>
        <taxon>Brassica</taxon>
    </lineage>
</organism>
<keyword evidence="2" id="KW-1185">Reference proteome</keyword>
<dbReference type="EMBL" id="JAAMPC010000013">
    <property type="protein sequence ID" value="KAG2267205.1"/>
    <property type="molecule type" value="Genomic_DNA"/>
</dbReference>
<protein>
    <submittedName>
        <fullName evidence="1">Uncharacterized protein</fullName>
    </submittedName>
</protein>
<gene>
    <name evidence="1" type="ORF">Bca52824_061760</name>
</gene>
<proteinExistence type="predicted"/>
<reference evidence="1 2" key="1">
    <citation type="submission" date="2020-02" db="EMBL/GenBank/DDBJ databases">
        <authorList>
            <person name="Ma Q."/>
            <person name="Huang Y."/>
            <person name="Song X."/>
            <person name="Pei D."/>
        </authorList>
    </citation>
    <scope>NUCLEOTIDE SEQUENCE [LARGE SCALE GENOMIC DNA]</scope>
    <source>
        <strain evidence="1">Sxm20200214</strain>
        <tissue evidence="1">Leaf</tissue>
    </source>
</reference>
<comment type="caution">
    <text evidence="1">The sequence shown here is derived from an EMBL/GenBank/DDBJ whole genome shotgun (WGS) entry which is preliminary data.</text>
</comment>
<evidence type="ECO:0000313" key="2">
    <source>
        <dbReference type="Proteomes" id="UP000886595"/>
    </source>
</evidence>
<sequence length="113" mass="13624">MANNIWLQHQWHVSFLGRVETQLKRHSLHHYLLKWRSKTMRQADQVVQAALPVVPALLVIRTAIALRHLDQNRLRDWTRDLVSHVLMESFQRAFKKMGEDSVRRAYERRLRMM</sequence>
<name>A0A8X7QEK8_BRACI</name>
<dbReference type="Proteomes" id="UP000886595">
    <property type="component" value="Unassembled WGS sequence"/>
</dbReference>
<evidence type="ECO:0000313" key="1">
    <source>
        <dbReference type="EMBL" id="KAG2267205.1"/>
    </source>
</evidence>
<accession>A0A8X7QEK8</accession>
<dbReference type="AlphaFoldDB" id="A0A8X7QEK8"/>